<dbReference type="Gene3D" id="3.40.50.1700">
    <property type="entry name" value="Glycoside hydrolase family 3 C-terminal domain"/>
    <property type="match status" value="1"/>
</dbReference>
<evidence type="ECO:0000256" key="1">
    <source>
        <dbReference type="ARBA" id="ARBA00005336"/>
    </source>
</evidence>
<evidence type="ECO:0000313" key="4">
    <source>
        <dbReference type="EMBL" id="CAK9052393.1"/>
    </source>
</evidence>
<gene>
    <name evidence="4" type="ORF">CCMP2556_LOCUS26435</name>
</gene>
<name>A0ABP0MLM8_9DINO</name>
<comment type="caution">
    <text evidence="4">The sequence shown here is derived from an EMBL/GenBank/DDBJ whole genome shotgun (WGS) entry which is preliminary data.</text>
</comment>
<keyword evidence="2" id="KW-0378">Hydrolase</keyword>
<keyword evidence="5" id="KW-1185">Reference proteome</keyword>
<proteinExistence type="inferred from homology"/>
<sequence>FDPPPPIPSWPVVTRGHHQLALEAALQSTVLLKNDGRLPLQRGLRLAVLGPLRNATEELLGNYQAWPVDVVSPLEGLKEVDDWGRRKTGRGAQTWGEDGTRKRYRM</sequence>
<dbReference type="SUPFAM" id="SSF52279">
    <property type="entry name" value="Beta-D-glucan exohydrolase, C-terminal domain"/>
    <property type="match status" value="1"/>
</dbReference>
<evidence type="ECO:0000256" key="3">
    <source>
        <dbReference type="SAM" id="MobiDB-lite"/>
    </source>
</evidence>
<dbReference type="PANTHER" id="PTHR42721">
    <property type="entry name" value="SUGAR HYDROLASE-RELATED"/>
    <property type="match status" value="1"/>
</dbReference>
<feature type="region of interest" description="Disordered" evidence="3">
    <location>
        <begin position="87"/>
        <end position="106"/>
    </location>
</feature>
<evidence type="ECO:0000256" key="2">
    <source>
        <dbReference type="ARBA" id="ARBA00022801"/>
    </source>
</evidence>
<organism evidence="4 5">
    <name type="scientific">Durusdinium trenchii</name>
    <dbReference type="NCBI Taxonomy" id="1381693"/>
    <lineage>
        <taxon>Eukaryota</taxon>
        <taxon>Sar</taxon>
        <taxon>Alveolata</taxon>
        <taxon>Dinophyceae</taxon>
        <taxon>Suessiales</taxon>
        <taxon>Symbiodiniaceae</taxon>
        <taxon>Durusdinium</taxon>
    </lineage>
</organism>
<accession>A0ABP0MLM8</accession>
<dbReference type="InterPro" id="IPR044993">
    <property type="entry name" value="BXL"/>
</dbReference>
<evidence type="ECO:0000313" key="5">
    <source>
        <dbReference type="Proteomes" id="UP001642484"/>
    </source>
</evidence>
<dbReference type="Proteomes" id="UP001642484">
    <property type="component" value="Unassembled WGS sequence"/>
</dbReference>
<dbReference type="PANTHER" id="PTHR42721:SF3">
    <property type="entry name" value="BETA-D-XYLOSIDASE 5-RELATED"/>
    <property type="match status" value="1"/>
</dbReference>
<evidence type="ECO:0008006" key="6">
    <source>
        <dbReference type="Google" id="ProtNLM"/>
    </source>
</evidence>
<dbReference type="EMBL" id="CAXAMN010018424">
    <property type="protein sequence ID" value="CAK9052393.1"/>
    <property type="molecule type" value="Genomic_DNA"/>
</dbReference>
<comment type="similarity">
    <text evidence="1">Belongs to the glycosyl hydrolase 3 family.</text>
</comment>
<dbReference type="InterPro" id="IPR036881">
    <property type="entry name" value="Glyco_hydro_3_C_sf"/>
</dbReference>
<reference evidence="4 5" key="1">
    <citation type="submission" date="2024-02" db="EMBL/GenBank/DDBJ databases">
        <authorList>
            <person name="Chen Y."/>
            <person name="Shah S."/>
            <person name="Dougan E. K."/>
            <person name="Thang M."/>
            <person name="Chan C."/>
        </authorList>
    </citation>
    <scope>NUCLEOTIDE SEQUENCE [LARGE SCALE GENOMIC DNA]</scope>
</reference>
<feature type="non-terminal residue" evidence="4">
    <location>
        <position position="1"/>
    </location>
</feature>
<protein>
    <recommendedName>
        <fullName evidence="6">Beta-glucosidase</fullName>
    </recommendedName>
</protein>